<reference evidence="2" key="1">
    <citation type="journal article" date="2019" name="Curr. Biol.">
        <title>Genome Sequence of Striga asiatica Provides Insight into the Evolution of Plant Parasitism.</title>
        <authorList>
            <person name="Yoshida S."/>
            <person name="Kim S."/>
            <person name="Wafula E.K."/>
            <person name="Tanskanen J."/>
            <person name="Kim Y.M."/>
            <person name="Honaas L."/>
            <person name="Yang Z."/>
            <person name="Spallek T."/>
            <person name="Conn C.E."/>
            <person name="Ichihashi Y."/>
            <person name="Cheong K."/>
            <person name="Cui S."/>
            <person name="Der J.P."/>
            <person name="Gundlach H."/>
            <person name="Jiao Y."/>
            <person name="Hori C."/>
            <person name="Ishida J.K."/>
            <person name="Kasahara H."/>
            <person name="Kiba T."/>
            <person name="Kim M.S."/>
            <person name="Koo N."/>
            <person name="Laohavisit A."/>
            <person name="Lee Y.H."/>
            <person name="Lumba S."/>
            <person name="McCourt P."/>
            <person name="Mortimer J.C."/>
            <person name="Mutuku J.M."/>
            <person name="Nomura T."/>
            <person name="Sasaki-Sekimoto Y."/>
            <person name="Seto Y."/>
            <person name="Wang Y."/>
            <person name="Wakatake T."/>
            <person name="Sakakibara H."/>
            <person name="Demura T."/>
            <person name="Yamaguchi S."/>
            <person name="Yoneyama K."/>
            <person name="Manabe R.I."/>
            <person name="Nelson D.C."/>
            <person name="Schulman A.H."/>
            <person name="Timko M.P."/>
            <person name="dePamphilis C.W."/>
            <person name="Choi D."/>
            <person name="Shirasu K."/>
        </authorList>
    </citation>
    <scope>NUCLEOTIDE SEQUENCE [LARGE SCALE GENOMIC DNA]</scope>
    <source>
        <strain evidence="2">cv. UVA1</strain>
    </source>
</reference>
<keyword evidence="2" id="KW-1185">Reference proteome</keyword>
<accession>A0A5A7PK15</accession>
<dbReference type="Proteomes" id="UP000325081">
    <property type="component" value="Unassembled WGS sequence"/>
</dbReference>
<evidence type="ECO:0000313" key="1">
    <source>
        <dbReference type="EMBL" id="GER33109.1"/>
    </source>
</evidence>
<name>A0A5A7PK15_STRAF</name>
<evidence type="ECO:0000313" key="2">
    <source>
        <dbReference type="Proteomes" id="UP000325081"/>
    </source>
</evidence>
<gene>
    <name evidence="1" type="ORF">STAS_09216</name>
</gene>
<dbReference type="AlphaFoldDB" id="A0A5A7PK15"/>
<proteinExistence type="predicted"/>
<organism evidence="1 2">
    <name type="scientific">Striga asiatica</name>
    <name type="common">Asiatic witchweed</name>
    <name type="synonym">Buchnera asiatica</name>
    <dbReference type="NCBI Taxonomy" id="4170"/>
    <lineage>
        <taxon>Eukaryota</taxon>
        <taxon>Viridiplantae</taxon>
        <taxon>Streptophyta</taxon>
        <taxon>Embryophyta</taxon>
        <taxon>Tracheophyta</taxon>
        <taxon>Spermatophyta</taxon>
        <taxon>Magnoliopsida</taxon>
        <taxon>eudicotyledons</taxon>
        <taxon>Gunneridae</taxon>
        <taxon>Pentapetalae</taxon>
        <taxon>asterids</taxon>
        <taxon>lamiids</taxon>
        <taxon>Lamiales</taxon>
        <taxon>Orobanchaceae</taxon>
        <taxon>Buchnereae</taxon>
        <taxon>Striga</taxon>
    </lineage>
</organism>
<dbReference type="OrthoDB" id="1934862at2759"/>
<comment type="caution">
    <text evidence="1">The sequence shown here is derived from an EMBL/GenBank/DDBJ whole genome shotgun (WGS) entry which is preliminary data.</text>
</comment>
<sequence>MPSTAAIQLLHAVIEDHDFCHIITSRRGAGTFKFRNQGTNVEEERQHWISHRCKKQLYAIEDNEEEPEENESRCHVNEDLEISVNTISGMHGPRTTKLSATVRGRLIEVLVDTGSSHNFTNAILSDELKLSATIV</sequence>
<dbReference type="EMBL" id="BKCP01004672">
    <property type="protein sequence ID" value="GER33109.1"/>
    <property type="molecule type" value="Genomic_DNA"/>
</dbReference>
<protein>
    <submittedName>
        <fullName evidence="1">Ty3-gypsy retrotransposon protein</fullName>
    </submittedName>
</protein>